<dbReference type="EMBL" id="JARQWQ010000008">
    <property type="protein sequence ID" value="KAK2570412.1"/>
    <property type="molecule type" value="Genomic_DNA"/>
</dbReference>
<accession>A0AAD9QZM3</accession>
<comment type="caution">
    <text evidence="14">The sequence shown here is derived from an EMBL/GenBank/DDBJ whole genome shotgun (WGS) entry which is preliminary data.</text>
</comment>
<evidence type="ECO:0000313" key="14">
    <source>
        <dbReference type="EMBL" id="KAK2570412.1"/>
    </source>
</evidence>
<feature type="compositionally biased region" description="Acidic residues" evidence="12">
    <location>
        <begin position="382"/>
        <end position="394"/>
    </location>
</feature>
<keyword evidence="4" id="KW-0677">Repeat</keyword>
<keyword evidence="5 11" id="KW-0863">Zinc-finger</keyword>
<dbReference type="AlphaFoldDB" id="A0AAD9QZM3"/>
<feature type="domain" description="C2H2-type" evidence="13">
    <location>
        <begin position="525"/>
        <end position="550"/>
    </location>
</feature>
<evidence type="ECO:0000256" key="12">
    <source>
        <dbReference type="SAM" id="MobiDB-lite"/>
    </source>
</evidence>
<reference evidence="14" key="1">
    <citation type="journal article" date="2023" name="G3 (Bethesda)">
        <title>Whole genome assembly and annotation of the endangered Caribbean coral Acropora cervicornis.</title>
        <authorList>
            <person name="Selwyn J.D."/>
            <person name="Vollmer S.V."/>
        </authorList>
    </citation>
    <scope>NUCLEOTIDE SEQUENCE</scope>
    <source>
        <strain evidence="14">K2</strain>
    </source>
</reference>
<keyword evidence="8" id="KW-0238">DNA-binding</keyword>
<evidence type="ECO:0000256" key="8">
    <source>
        <dbReference type="ARBA" id="ARBA00023125"/>
    </source>
</evidence>
<feature type="compositionally biased region" description="Polar residues" evidence="12">
    <location>
        <begin position="576"/>
        <end position="589"/>
    </location>
</feature>
<keyword evidence="7" id="KW-0805">Transcription regulation</keyword>
<feature type="compositionally biased region" description="Polar residues" evidence="12">
    <location>
        <begin position="985"/>
        <end position="997"/>
    </location>
</feature>
<feature type="compositionally biased region" description="Low complexity" evidence="12">
    <location>
        <begin position="760"/>
        <end position="787"/>
    </location>
</feature>
<dbReference type="FunFam" id="3.30.160.60:FF:000019">
    <property type="entry name" value="GLI family zinc finger 3"/>
    <property type="match status" value="1"/>
</dbReference>
<dbReference type="FunFam" id="3.30.160.60:FF:000031">
    <property type="entry name" value="GLI family zinc finger 3"/>
    <property type="match status" value="1"/>
</dbReference>
<feature type="compositionally biased region" description="Low complexity" evidence="12">
    <location>
        <begin position="590"/>
        <end position="604"/>
    </location>
</feature>
<feature type="compositionally biased region" description="Polar residues" evidence="12">
    <location>
        <begin position="1054"/>
        <end position="1075"/>
    </location>
</feature>
<evidence type="ECO:0000256" key="9">
    <source>
        <dbReference type="ARBA" id="ARBA00023163"/>
    </source>
</evidence>
<feature type="region of interest" description="Disordered" evidence="12">
    <location>
        <begin position="217"/>
        <end position="237"/>
    </location>
</feature>
<name>A0AAD9QZM3_ACRCE</name>
<feature type="region of interest" description="Disordered" evidence="12">
    <location>
        <begin position="970"/>
        <end position="997"/>
    </location>
</feature>
<dbReference type="InterPro" id="IPR056436">
    <property type="entry name" value="Znf-C2H2_ZIC1-5/GLI1-3-like"/>
</dbReference>
<evidence type="ECO:0000256" key="7">
    <source>
        <dbReference type="ARBA" id="ARBA00023015"/>
    </source>
</evidence>
<feature type="compositionally biased region" description="Polar residues" evidence="12">
    <location>
        <begin position="333"/>
        <end position="345"/>
    </location>
</feature>
<feature type="domain" description="C2H2-type" evidence="13">
    <location>
        <begin position="436"/>
        <end position="463"/>
    </location>
</feature>
<feature type="region of interest" description="Disordered" evidence="12">
    <location>
        <begin position="653"/>
        <end position="678"/>
    </location>
</feature>
<dbReference type="PANTHER" id="PTHR45718">
    <property type="entry name" value="TRANSCRIPTIONAL ACTIVATOR CUBITUS INTERRUPTUS"/>
    <property type="match status" value="1"/>
</dbReference>
<dbReference type="Pfam" id="PF00096">
    <property type="entry name" value="zf-C2H2"/>
    <property type="match status" value="3"/>
</dbReference>
<dbReference type="GO" id="GO:0008270">
    <property type="term" value="F:zinc ion binding"/>
    <property type="evidence" value="ECO:0007669"/>
    <property type="project" value="UniProtKB-KW"/>
</dbReference>
<dbReference type="FunFam" id="3.30.160.60:FF:000048">
    <property type="entry name" value="GLI family zinc finger 3"/>
    <property type="match status" value="1"/>
</dbReference>
<evidence type="ECO:0000256" key="2">
    <source>
        <dbReference type="ARBA" id="ARBA00010831"/>
    </source>
</evidence>
<gene>
    <name evidence="14" type="ORF">P5673_005222</name>
</gene>
<dbReference type="PANTHER" id="PTHR45718:SF8">
    <property type="entry name" value="GLIS FAMILY ZINC FINGER 2"/>
    <property type="match status" value="1"/>
</dbReference>
<dbReference type="InterPro" id="IPR013087">
    <property type="entry name" value="Znf_C2H2_type"/>
</dbReference>
<dbReference type="SUPFAM" id="SSF57667">
    <property type="entry name" value="beta-beta-alpha zinc fingers"/>
    <property type="match status" value="3"/>
</dbReference>
<dbReference type="InterPro" id="IPR036236">
    <property type="entry name" value="Znf_C2H2_sf"/>
</dbReference>
<keyword evidence="15" id="KW-1185">Reference proteome</keyword>
<reference evidence="14" key="2">
    <citation type="journal article" date="2023" name="Science">
        <title>Genomic signatures of disease resistance in endangered staghorn corals.</title>
        <authorList>
            <person name="Vollmer S.V."/>
            <person name="Selwyn J.D."/>
            <person name="Despard B.A."/>
            <person name="Roesel C.L."/>
        </authorList>
    </citation>
    <scope>NUCLEOTIDE SEQUENCE</scope>
    <source>
        <strain evidence="14">K2</strain>
    </source>
</reference>
<keyword evidence="3" id="KW-0479">Metal-binding</keyword>
<feature type="region of interest" description="Disordered" evidence="12">
    <location>
        <begin position="1"/>
        <end position="42"/>
    </location>
</feature>
<comment type="similarity">
    <text evidence="2">Belongs to the GLI C2H2-type zinc-finger protein family.</text>
</comment>
<feature type="region of interest" description="Disordered" evidence="12">
    <location>
        <begin position="874"/>
        <end position="947"/>
    </location>
</feature>
<feature type="compositionally biased region" description="Basic and acidic residues" evidence="12">
    <location>
        <begin position="912"/>
        <end position="924"/>
    </location>
</feature>
<feature type="compositionally biased region" description="Basic and acidic residues" evidence="12">
    <location>
        <begin position="549"/>
        <end position="564"/>
    </location>
</feature>
<feature type="region of interest" description="Disordered" evidence="12">
    <location>
        <begin position="737"/>
        <end position="794"/>
    </location>
</feature>
<feature type="compositionally biased region" description="Polar residues" evidence="12">
    <location>
        <begin position="658"/>
        <end position="671"/>
    </location>
</feature>
<evidence type="ECO:0000256" key="3">
    <source>
        <dbReference type="ARBA" id="ARBA00022723"/>
    </source>
</evidence>
<sequence>MEESKPEINSVNRAHDQETQTTFDINHREPTVSHRTPSTDSMRLRNGYIHRHDPVWNTSNTFHSPAYPGYCRYEMHYPAHHQPPPAIRPTPSNHCYAGRTLPWHNSPSPVIPSHLPPVAPSQSHYHPYPCHHPDGFYPHPSSLHGVPPPLLHHRQPETEIARPKPEWPYGYQPFVKPFTPIEYLTLLHRQPGSEHGGPPSTAASLKSTVIDLPQTSFPNQISSATMGRKRPISNTPSSVESIDLTALIRNSPDSLSAYLGPTRVSSAGSIGHLSPMGFCTSPGSKQASHYQVARNPPITAPPIAPPRIPTPSSIRDAVPSSTTGAEGTKEETQNSSRNCAETTQVSSNKETESSSCKEESMDICTLDSTTSPGTSEVKQEASDNEGDDNQAEQEERDLVCHWNECKVQCETQDELVKHVNNDHIKKDRKDFTCYWEACSREKKPFKAQYMLVVHMRRHTGEKPHKCSYAGCNKAYSRLENLKTHHRSHTGERPYVCEVEGCNKAFSNASDRAKHQNRTHSSKKPYVCKVPGCTKRYTDPSSLRKHTKTVHGEHAIKRLKAEGSREQPPSNPDKKGNTSSEKGQGQLKTNSSQSGQSPSSVKNSQAQEPMSPGRDGSSTVGSVIQGGSCSQACAGSNFEVETVSSSCDKAPGGLDIPLSQGSPRSVGQSTLGLSPRSPPFVNNLPDILEGEWESADSGGLVTAAQSFETRPQPQAVTLPKIDARKKDVLSWVNDVHRRMSQSSQRSSDGSHLPVELNSNASRRSSQESGWSSYGSRRSSRASPFPSTSIQPQEVIPYYPNNGSVLPVPTSIPTHCKPPNLHPLDSTDETLRRTSEISTCSSQSAPYIRLSRNSSGYGSQSNLAVIRSPMFHKISPLSNMVPHPPGQSDGSSRRKSDTVICEADSSGSYLTNNERNEVRRSSEPIRHGRAPHFRIAPSSGSPNRETAPVPNLNEAELMCADVDPKEFEAYLNPQGHGQMESDLLHPSSDSQSSTSICPQQTQRLCHFPYPKEQQPVTQQSQQHQPSLQIVHHRPQESLSNQTPVPNEKLPPLGKSGPNSTRNSQDGYWGSSWDTAGQQPDFQNGYHTAPSENVAYDISVGPQRLENSNNTGSMENYEDAMVEGLGLLSTDSGGVSEFVGNSNMVVNDMNTLLNYLREEERYLEMCQSRGVTGSAMSIF</sequence>
<dbReference type="PROSITE" id="PS00028">
    <property type="entry name" value="ZINC_FINGER_C2H2_1"/>
    <property type="match status" value="3"/>
</dbReference>
<evidence type="ECO:0000256" key="6">
    <source>
        <dbReference type="ARBA" id="ARBA00022833"/>
    </source>
</evidence>
<dbReference type="InterPro" id="IPR043359">
    <property type="entry name" value="GLI-like"/>
</dbReference>
<dbReference type="GO" id="GO:0000981">
    <property type="term" value="F:DNA-binding transcription factor activity, RNA polymerase II-specific"/>
    <property type="evidence" value="ECO:0007669"/>
    <property type="project" value="TreeGrafter"/>
</dbReference>
<evidence type="ECO:0000313" key="15">
    <source>
        <dbReference type="Proteomes" id="UP001249851"/>
    </source>
</evidence>
<dbReference type="PROSITE" id="PS50157">
    <property type="entry name" value="ZINC_FINGER_C2H2_2"/>
    <property type="match status" value="4"/>
</dbReference>
<keyword evidence="9" id="KW-0804">Transcription</keyword>
<evidence type="ECO:0000256" key="11">
    <source>
        <dbReference type="PROSITE-ProRule" id="PRU00042"/>
    </source>
</evidence>
<dbReference type="Gene3D" id="3.30.160.60">
    <property type="entry name" value="Classic Zinc Finger"/>
    <property type="match status" value="5"/>
</dbReference>
<dbReference type="Pfam" id="PF23561">
    <property type="entry name" value="zf-C2H2_15"/>
    <property type="match status" value="1"/>
</dbReference>
<dbReference type="FunFam" id="3.30.160.60:FF:000036">
    <property type="entry name" value="GLI family zinc finger 3"/>
    <property type="match status" value="1"/>
</dbReference>
<feature type="domain" description="C2H2-type" evidence="13">
    <location>
        <begin position="464"/>
        <end position="493"/>
    </location>
</feature>
<dbReference type="GO" id="GO:0000978">
    <property type="term" value="F:RNA polymerase II cis-regulatory region sequence-specific DNA binding"/>
    <property type="evidence" value="ECO:0007669"/>
    <property type="project" value="TreeGrafter"/>
</dbReference>
<feature type="domain" description="C2H2-type" evidence="13">
    <location>
        <begin position="494"/>
        <end position="524"/>
    </location>
</feature>
<keyword evidence="10" id="KW-0539">Nucleus</keyword>
<evidence type="ECO:0000256" key="5">
    <source>
        <dbReference type="ARBA" id="ARBA00022771"/>
    </source>
</evidence>
<dbReference type="Proteomes" id="UP001249851">
    <property type="component" value="Unassembled WGS sequence"/>
</dbReference>
<organism evidence="14 15">
    <name type="scientific">Acropora cervicornis</name>
    <name type="common">Staghorn coral</name>
    <dbReference type="NCBI Taxonomy" id="6130"/>
    <lineage>
        <taxon>Eukaryota</taxon>
        <taxon>Metazoa</taxon>
        <taxon>Cnidaria</taxon>
        <taxon>Anthozoa</taxon>
        <taxon>Hexacorallia</taxon>
        <taxon>Scleractinia</taxon>
        <taxon>Astrocoeniina</taxon>
        <taxon>Acroporidae</taxon>
        <taxon>Acropora</taxon>
    </lineage>
</organism>
<evidence type="ECO:0000259" key="13">
    <source>
        <dbReference type="PROSITE" id="PS50157"/>
    </source>
</evidence>
<keyword evidence="6" id="KW-0862">Zinc</keyword>
<evidence type="ECO:0000256" key="1">
    <source>
        <dbReference type="ARBA" id="ARBA00004123"/>
    </source>
</evidence>
<dbReference type="SMART" id="SM00355">
    <property type="entry name" value="ZnF_C2H2"/>
    <property type="match status" value="5"/>
</dbReference>
<comment type="subcellular location">
    <subcellularLocation>
        <location evidence="1">Nucleus</location>
    </subcellularLocation>
</comment>
<feature type="region of interest" description="Disordered" evidence="12">
    <location>
        <begin position="282"/>
        <end position="394"/>
    </location>
</feature>
<feature type="compositionally biased region" description="Basic and acidic residues" evidence="12">
    <location>
        <begin position="349"/>
        <end position="360"/>
    </location>
</feature>
<evidence type="ECO:0000256" key="10">
    <source>
        <dbReference type="ARBA" id="ARBA00023242"/>
    </source>
</evidence>
<feature type="region of interest" description="Disordered" evidence="12">
    <location>
        <begin position="1034"/>
        <end position="1075"/>
    </location>
</feature>
<feature type="compositionally biased region" description="Pro residues" evidence="12">
    <location>
        <begin position="298"/>
        <end position="309"/>
    </location>
</feature>
<feature type="region of interest" description="Disordered" evidence="12">
    <location>
        <begin position="537"/>
        <end position="622"/>
    </location>
</feature>
<proteinExistence type="inferred from homology"/>
<dbReference type="GO" id="GO:0005634">
    <property type="term" value="C:nucleus"/>
    <property type="evidence" value="ECO:0007669"/>
    <property type="project" value="UniProtKB-SubCell"/>
</dbReference>
<protein>
    <submittedName>
        <fullName evidence="14">Zinc finger protein GLI1</fullName>
    </submittedName>
</protein>
<evidence type="ECO:0000256" key="4">
    <source>
        <dbReference type="ARBA" id="ARBA00022737"/>
    </source>
</evidence>
<feature type="compositionally biased region" description="Polar residues" evidence="12">
    <location>
        <begin position="366"/>
        <end position="376"/>
    </location>
</feature>